<dbReference type="InterPro" id="IPR046867">
    <property type="entry name" value="AldOxase/xan_DH_MoCoBD2"/>
</dbReference>
<dbReference type="PANTHER" id="PTHR47495:SF3">
    <property type="entry name" value="BLR6219 PROTEIN"/>
    <property type="match status" value="1"/>
</dbReference>
<dbReference type="PIRSF" id="PIRSF036389">
    <property type="entry name" value="IOR_B"/>
    <property type="match status" value="1"/>
</dbReference>
<dbReference type="KEGG" id="hhy:Halhy_5155"/>
<dbReference type="PANTHER" id="PTHR47495">
    <property type="entry name" value="ALDEHYDE DEHYDROGENASE"/>
    <property type="match status" value="1"/>
</dbReference>
<dbReference type="STRING" id="760192.Halhy_5155"/>
<evidence type="ECO:0000259" key="1">
    <source>
        <dbReference type="SMART" id="SM01008"/>
    </source>
</evidence>
<dbReference type="Pfam" id="PF01315">
    <property type="entry name" value="Ald_Xan_dh_C"/>
    <property type="match status" value="1"/>
</dbReference>
<evidence type="ECO:0000313" key="2">
    <source>
        <dbReference type="EMBL" id="AEE52981.1"/>
    </source>
</evidence>
<dbReference type="EMBL" id="CP002691">
    <property type="protein sequence ID" value="AEE52981.1"/>
    <property type="molecule type" value="Genomic_DNA"/>
</dbReference>
<proteinExistence type="predicted"/>
<keyword evidence="2" id="KW-0560">Oxidoreductase</keyword>
<accession>F4L4N3</accession>
<dbReference type="Gene3D" id="3.30.365.10">
    <property type="entry name" value="Aldehyde oxidase/xanthine dehydrogenase, molybdopterin binding domain"/>
    <property type="match status" value="4"/>
</dbReference>
<reference key="2">
    <citation type="submission" date="2011-04" db="EMBL/GenBank/DDBJ databases">
        <title>Complete sequence of chromosome of Haliscomenobacter hydrossis DSM 1100.</title>
        <authorList>
            <consortium name="US DOE Joint Genome Institute (JGI-PGF)"/>
            <person name="Lucas S."/>
            <person name="Han J."/>
            <person name="Lapidus A."/>
            <person name="Bruce D."/>
            <person name="Goodwin L."/>
            <person name="Pitluck S."/>
            <person name="Peters L."/>
            <person name="Kyrpides N."/>
            <person name="Mavromatis K."/>
            <person name="Ivanova N."/>
            <person name="Ovchinnikova G."/>
            <person name="Pagani I."/>
            <person name="Daligault H."/>
            <person name="Detter J.C."/>
            <person name="Han C."/>
            <person name="Land M."/>
            <person name="Hauser L."/>
            <person name="Markowitz V."/>
            <person name="Cheng J.-F."/>
            <person name="Hugenholtz P."/>
            <person name="Woyke T."/>
            <person name="Wu D."/>
            <person name="Verbarg S."/>
            <person name="Frueling A."/>
            <person name="Brambilla E."/>
            <person name="Klenk H.-P."/>
            <person name="Eisen J.A."/>
        </authorList>
    </citation>
    <scope>NUCLEOTIDE SEQUENCE</scope>
    <source>
        <strain>DSM 1100</strain>
    </source>
</reference>
<dbReference type="InterPro" id="IPR008274">
    <property type="entry name" value="AldOxase/xan_DH_MoCoBD1"/>
</dbReference>
<dbReference type="InterPro" id="IPR006311">
    <property type="entry name" value="TAT_signal"/>
</dbReference>
<dbReference type="Pfam" id="PF20256">
    <property type="entry name" value="MoCoBD_2"/>
    <property type="match status" value="2"/>
</dbReference>
<dbReference type="OrthoDB" id="9767994at2"/>
<feature type="domain" description="Aldehyde oxidase/xanthine dehydrogenase a/b hammerhead" evidence="1">
    <location>
        <begin position="205"/>
        <end position="291"/>
    </location>
</feature>
<dbReference type="HOGENOM" id="CLU_013917_0_1_10"/>
<gene>
    <name evidence="2" type="ordered locus">Halhy_5155</name>
</gene>
<dbReference type="EC" id="1.3.99.16" evidence="2"/>
<dbReference type="InterPro" id="IPR052516">
    <property type="entry name" value="N-heterocyclic_Hydroxylase"/>
</dbReference>
<dbReference type="PROSITE" id="PS51318">
    <property type="entry name" value="TAT"/>
    <property type="match status" value="1"/>
</dbReference>
<dbReference type="InterPro" id="IPR012368">
    <property type="entry name" value="OxRdtase_Mopterin-bd_su_IorB"/>
</dbReference>
<dbReference type="RefSeq" id="WP_013767516.1">
    <property type="nucleotide sequence ID" value="NC_015510.1"/>
</dbReference>
<dbReference type="Gene3D" id="3.90.1170.50">
    <property type="entry name" value="Aldehyde oxidase/xanthine dehydrogenase, a/b hammerhead"/>
    <property type="match status" value="1"/>
</dbReference>
<dbReference type="SMART" id="SM01008">
    <property type="entry name" value="Ald_Xan_dh_C"/>
    <property type="match status" value="1"/>
</dbReference>
<dbReference type="SUPFAM" id="SSF56003">
    <property type="entry name" value="Molybdenum cofactor-binding domain"/>
    <property type="match status" value="2"/>
</dbReference>
<sequence length="718" mass="78159">MTPNSNSRREFLRLSSLSGLGLVLGVSSFAKNSSLVKLTAEAIQLEINPFIIIDNLGNITLVNPRPDMGQGSTQAVPSLLAEELEVSLEKVKLIQSDGKSKYGSQTAGGSSSVRELWEPLRKAGAAAREMLTETAAKRWGVPVANCYAEDARIHLKNSDKSFSYGELADEAAKLPVPKEPKLKDPKDFKIIGKVKPRLDVPARVTGKAVFGLDVDVPGMVYAAILHAPAIHGKIVSIDDAAAKKIPGVIRVMKAERPMPHRTSEAVAVIASNWWAAMKGKKALNVTWDNAGLDKMNTDAYFAKGREAAKAEGINFEEKGDIDQALTHSEKTLEAVYETPFLAHAPIEPENAIAHVKDNGDVEIWAPIQGPDWALRDVAGYLKIKPEQIKINVFLLGGAFGRKAYHDFLLEACFLSKELKKPVKVIWTREDDITQGPYRPGMLSAMKGAVNGKKIAAFHHHAIGESISRQVFNGLQDHQVDDWISGELSAENHKYEIPTWKLSWSNVKTDIPVVWWRSVYASNFAFGQECFMDELALAAGQDPIEARLALLKDERFRKVLEVIAEKSNWKENLPAGQGRGVAVFKSFGSISACCVTVSKQSGGGVKIEKVVSVIDCGWHVNPDNVKAQTEGNIVMGLTAAIKPGITYANGMAQQSNFHDYPIMRINETPKMDIHIVNSGAQPGGVGEPGLPPVAPALANAIFAATGKRLRKLPIDLNEV</sequence>
<reference evidence="2 3" key="1">
    <citation type="journal article" date="2011" name="Stand. Genomic Sci.">
        <title>Complete genome sequence of Haliscomenobacter hydrossis type strain (O).</title>
        <authorList>
            <consortium name="US DOE Joint Genome Institute (JGI-PGF)"/>
            <person name="Daligault H."/>
            <person name="Lapidus A."/>
            <person name="Zeytun A."/>
            <person name="Nolan M."/>
            <person name="Lucas S."/>
            <person name="Del Rio T.G."/>
            <person name="Tice H."/>
            <person name="Cheng J.F."/>
            <person name="Tapia R."/>
            <person name="Han C."/>
            <person name="Goodwin L."/>
            <person name="Pitluck S."/>
            <person name="Liolios K."/>
            <person name="Pagani I."/>
            <person name="Ivanova N."/>
            <person name="Huntemann M."/>
            <person name="Mavromatis K."/>
            <person name="Mikhailova N."/>
            <person name="Pati A."/>
            <person name="Chen A."/>
            <person name="Palaniappan K."/>
            <person name="Land M."/>
            <person name="Hauser L."/>
            <person name="Brambilla E.M."/>
            <person name="Rohde M."/>
            <person name="Verbarg S."/>
            <person name="Goker M."/>
            <person name="Bristow J."/>
            <person name="Eisen J.A."/>
            <person name="Markowitz V."/>
            <person name="Hugenholtz P."/>
            <person name="Kyrpides N.C."/>
            <person name="Klenk H.P."/>
            <person name="Woyke T."/>
        </authorList>
    </citation>
    <scope>NUCLEOTIDE SEQUENCE [LARGE SCALE GENOMIC DNA]</scope>
    <source>
        <strain evidence="3">ATCC 27775 / DSM 1100 / LMG 10767 / O</strain>
    </source>
</reference>
<dbReference type="GO" id="GO:0047121">
    <property type="term" value="F:isoquinoline 1-oxidoreductase activity"/>
    <property type="evidence" value="ECO:0007669"/>
    <property type="project" value="UniProtKB-EC"/>
</dbReference>
<dbReference type="eggNOG" id="COG1529">
    <property type="taxonomic scope" value="Bacteria"/>
</dbReference>
<dbReference type="AlphaFoldDB" id="F4L4N3"/>
<keyword evidence="3" id="KW-1185">Reference proteome</keyword>
<dbReference type="InterPro" id="IPR000674">
    <property type="entry name" value="Ald_Oxase/Xan_DH_a/b"/>
</dbReference>
<dbReference type="Pfam" id="PF02738">
    <property type="entry name" value="MoCoBD_1"/>
    <property type="match status" value="1"/>
</dbReference>
<organism evidence="2 3">
    <name type="scientific">Haliscomenobacter hydrossis (strain ATCC 27775 / DSM 1100 / LMG 10767 / O)</name>
    <dbReference type="NCBI Taxonomy" id="760192"/>
    <lineage>
        <taxon>Bacteria</taxon>
        <taxon>Pseudomonadati</taxon>
        <taxon>Bacteroidota</taxon>
        <taxon>Saprospiria</taxon>
        <taxon>Saprospirales</taxon>
        <taxon>Haliscomenobacteraceae</taxon>
        <taxon>Haliscomenobacter</taxon>
    </lineage>
</organism>
<dbReference type="Proteomes" id="UP000008461">
    <property type="component" value="Chromosome"/>
</dbReference>
<name>F4L4N3_HALH1</name>
<protein>
    <submittedName>
        <fullName evidence="2">Isoquinoline 1-oxidoreductase</fullName>
        <ecNumber evidence="2">1.3.99.16</ecNumber>
    </submittedName>
</protein>
<dbReference type="InterPro" id="IPR037165">
    <property type="entry name" value="AldOxase/xan_DH_Mopterin-bd_sf"/>
</dbReference>
<evidence type="ECO:0000313" key="3">
    <source>
        <dbReference type="Proteomes" id="UP000008461"/>
    </source>
</evidence>